<gene>
    <name evidence="2" type="ORF">SAMN05216333_1325</name>
</gene>
<dbReference type="InterPro" id="IPR051783">
    <property type="entry name" value="NAD(P)-dependent_oxidoreduct"/>
</dbReference>
<dbReference type="PANTHER" id="PTHR48079">
    <property type="entry name" value="PROTEIN YEEZ"/>
    <property type="match status" value="1"/>
</dbReference>
<dbReference type="RefSeq" id="WP_090321230.1">
    <property type="nucleotide sequence ID" value="NZ_FNOE01000025.1"/>
</dbReference>
<name>A0A1H8U9J4_9PROT</name>
<dbReference type="GO" id="GO:0005737">
    <property type="term" value="C:cytoplasm"/>
    <property type="evidence" value="ECO:0007669"/>
    <property type="project" value="TreeGrafter"/>
</dbReference>
<dbReference type="Pfam" id="PF01370">
    <property type="entry name" value="Epimerase"/>
    <property type="match status" value="1"/>
</dbReference>
<evidence type="ECO:0000259" key="1">
    <source>
        <dbReference type="Pfam" id="PF01370"/>
    </source>
</evidence>
<dbReference type="SUPFAM" id="SSF51735">
    <property type="entry name" value="NAD(P)-binding Rossmann-fold domains"/>
    <property type="match status" value="1"/>
</dbReference>
<evidence type="ECO:0000313" key="2">
    <source>
        <dbReference type="EMBL" id="SEO99942.1"/>
    </source>
</evidence>
<reference evidence="3" key="1">
    <citation type="submission" date="2016-10" db="EMBL/GenBank/DDBJ databases">
        <authorList>
            <person name="Varghese N."/>
            <person name="Submissions S."/>
        </authorList>
    </citation>
    <scope>NUCLEOTIDE SEQUENCE [LARGE SCALE GENOMIC DNA]</scope>
    <source>
        <strain evidence="3">Nm76</strain>
    </source>
</reference>
<dbReference type="InterPro" id="IPR001509">
    <property type="entry name" value="Epimerase_deHydtase"/>
</dbReference>
<organism evidence="2 3">
    <name type="scientific">Nitrosomonas oligotropha</name>
    <dbReference type="NCBI Taxonomy" id="42354"/>
    <lineage>
        <taxon>Bacteria</taxon>
        <taxon>Pseudomonadati</taxon>
        <taxon>Pseudomonadota</taxon>
        <taxon>Betaproteobacteria</taxon>
        <taxon>Nitrosomonadales</taxon>
        <taxon>Nitrosomonadaceae</taxon>
        <taxon>Nitrosomonas</taxon>
    </lineage>
</organism>
<dbReference type="OrthoDB" id="9808276at2"/>
<dbReference type="CDD" id="cd05266">
    <property type="entry name" value="SDR_a4"/>
    <property type="match status" value="1"/>
</dbReference>
<protein>
    <submittedName>
        <fullName evidence="2">Nucleoside-diphosphate-sugar epimerase</fullName>
    </submittedName>
</protein>
<proteinExistence type="predicted"/>
<dbReference type="Gene3D" id="3.40.50.720">
    <property type="entry name" value="NAD(P)-binding Rossmann-like Domain"/>
    <property type="match status" value="1"/>
</dbReference>
<feature type="domain" description="NAD-dependent epimerase/dehydratase" evidence="1">
    <location>
        <begin position="20"/>
        <end position="216"/>
    </location>
</feature>
<dbReference type="EMBL" id="FODO01000032">
    <property type="protein sequence ID" value="SEO99942.1"/>
    <property type="molecule type" value="Genomic_DNA"/>
</dbReference>
<dbReference type="GO" id="GO:0004029">
    <property type="term" value="F:aldehyde dehydrogenase (NAD+) activity"/>
    <property type="evidence" value="ECO:0007669"/>
    <property type="project" value="TreeGrafter"/>
</dbReference>
<dbReference type="PANTHER" id="PTHR48079:SF6">
    <property type="entry name" value="NAD(P)-BINDING DOMAIN-CONTAINING PROTEIN-RELATED"/>
    <property type="match status" value="1"/>
</dbReference>
<dbReference type="STRING" id="42354.SAMN05216333_1325"/>
<dbReference type="InterPro" id="IPR036291">
    <property type="entry name" value="NAD(P)-bd_dom_sf"/>
</dbReference>
<keyword evidence="3" id="KW-1185">Reference proteome</keyword>
<evidence type="ECO:0000313" key="3">
    <source>
        <dbReference type="Proteomes" id="UP000198814"/>
    </source>
</evidence>
<accession>A0A1H8U9J4</accession>
<dbReference type="Proteomes" id="UP000198814">
    <property type="component" value="Unassembled WGS sequence"/>
</dbReference>
<dbReference type="AlphaFoldDB" id="A0A1H8U9J4"/>
<sequence length="298" mass="33683">MKKTVLIIGCGDVALRTAPLLQAHYRILGLYRNLDNSNHLQSHGIIPVYGNLDSPKSLEKLAGIAQLILHLAPPPNQGLRDHRTAHLLSALTKRTKNRALILPQRFIYISTSGVYGNCHGALIDENYPANPENDRAIRRIDAERQIRNWGKRNHVPVSILRVPGIYAADRLPLKRLREGHPAILDSEDSYTNHIHADDLARIIYAALHHAKPGRIYHTCDDSRVKMGEYFDLVADHFDLPHPPRISRSQAYAQISPGMLSFMKESRQLKNLRMKKELRIQLLYPTVHEGVKAARANSS</sequence>